<dbReference type="Gene3D" id="3.30.1330.10">
    <property type="entry name" value="PurM-like, N-terminal domain"/>
    <property type="match status" value="1"/>
</dbReference>
<evidence type="ECO:0000259" key="7">
    <source>
        <dbReference type="Pfam" id="PF02769"/>
    </source>
</evidence>
<dbReference type="PANTHER" id="PTHR10256">
    <property type="entry name" value="SELENIDE, WATER DIKINASE"/>
    <property type="match status" value="1"/>
</dbReference>
<evidence type="ECO:0000313" key="9">
    <source>
        <dbReference type="Proteomes" id="UP000539642"/>
    </source>
</evidence>
<evidence type="ECO:0000313" key="8">
    <source>
        <dbReference type="EMBL" id="MBB5348600.1"/>
    </source>
</evidence>
<dbReference type="GO" id="GO:0016260">
    <property type="term" value="P:selenocysteine biosynthetic process"/>
    <property type="evidence" value="ECO:0007669"/>
    <property type="project" value="TreeGrafter"/>
</dbReference>
<gene>
    <name evidence="8" type="ORF">HNQ81_002336</name>
</gene>
<dbReference type="SUPFAM" id="SSF55326">
    <property type="entry name" value="PurM N-terminal domain-like"/>
    <property type="match status" value="1"/>
</dbReference>
<feature type="domain" description="PurM-like N-terminal" evidence="6">
    <location>
        <begin position="2"/>
        <end position="69"/>
    </location>
</feature>
<dbReference type="InterPro" id="IPR016188">
    <property type="entry name" value="PurM-like_N"/>
</dbReference>
<keyword evidence="1 8" id="KW-0808">Transferase</keyword>
<dbReference type="Proteomes" id="UP000539642">
    <property type="component" value="Unassembled WGS sequence"/>
</dbReference>
<dbReference type="GO" id="GO:0005737">
    <property type="term" value="C:cytoplasm"/>
    <property type="evidence" value="ECO:0007669"/>
    <property type="project" value="TreeGrafter"/>
</dbReference>
<dbReference type="AlphaFoldDB" id="A0A840V406"/>
<evidence type="ECO:0000256" key="1">
    <source>
        <dbReference type="ARBA" id="ARBA00022679"/>
    </source>
</evidence>
<organism evidence="8 9">
    <name type="scientific">Desulfoprunum benzoelyticum</name>
    <dbReference type="NCBI Taxonomy" id="1506996"/>
    <lineage>
        <taxon>Bacteria</taxon>
        <taxon>Pseudomonadati</taxon>
        <taxon>Thermodesulfobacteriota</taxon>
        <taxon>Desulfobulbia</taxon>
        <taxon>Desulfobulbales</taxon>
        <taxon>Desulfobulbaceae</taxon>
        <taxon>Desulfoprunum</taxon>
    </lineage>
</organism>
<evidence type="ECO:0000256" key="4">
    <source>
        <dbReference type="ARBA" id="ARBA00022840"/>
    </source>
</evidence>
<feature type="domain" description="PurM-like C-terminal" evidence="7">
    <location>
        <begin position="81"/>
        <end position="265"/>
    </location>
</feature>
<dbReference type="PANTHER" id="PTHR10256:SF0">
    <property type="entry name" value="INACTIVE SELENIDE, WATER DIKINASE-LIKE PROTEIN-RELATED"/>
    <property type="match status" value="1"/>
</dbReference>
<comment type="caution">
    <text evidence="8">The sequence shown here is derived from an EMBL/GenBank/DDBJ whole genome shotgun (WGS) entry which is preliminary data.</text>
</comment>
<keyword evidence="2" id="KW-0547">Nucleotide-binding</keyword>
<dbReference type="FunFam" id="3.90.650.10:FF:000004">
    <property type="entry name" value="Selenide, water dikinase"/>
    <property type="match status" value="1"/>
</dbReference>
<dbReference type="Pfam" id="PF00586">
    <property type="entry name" value="AIRS"/>
    <property type="match status" value="1"/>
</dbReference>
<reference evidence="8 9" key="1">
    <citation type="submission" date="2020-08" db="EMBL/GenBank/DDBJ databases">
        <title>Genomic Encyclopedia of Type Strains, Phase IV (KMG-IV): sequencing the most valuable type-strain genomes for metagenomic binning, comparative biology and taxonomic classification.</title>
        <authorList>
            <person name="Goeker M."/>
        </authorList>
    </citation>
    <scope>NUCLEOTIDE SEQUENCE [LARGE SCALE GENOMIC DNA]</scope>
    <source>
        <strain evidence="8 9">DSM 28570</strain>
    </source>
</reference>
<dbReference type="GO" id="GO:0005524">
    <property type="term" value="F:ATP binding"/>
    <property type="evidence" value="ECO:0007669"/>
    <property type="project" value="UniProtKB-KW"/>
</dbReference>
<sequence length="270" mass="28556">MSDVYAMGGRPLLAMNILACPVKTMDRAVFREVIQGGLSKIREAGALLVGGHSIEDTELKYGLSVTGLVHPKKVLLNAGARPGDVLLLTKPIGTGILSTAIKGGLVGSETEVRITEVMATLNKLAAEVVEDIRSRSGMEDAVHACTDITGFGLLGHLHEMLEASDVSARLFDRKVPLLDRTEEFARMGIVPAGAHANRKHFGQWIAKRTEASADLEVLLSDPQTSGGLLIAVTPSAAEAIVSGLKDRGYSLPCAVIGEITAGRRGMIELV</sequence>
<dbReference type="InterPro" id="IPR036676">
    <property type="entry name" value="PurM-like_C_sf"/>
</dbReference>
<evidence type="ECO:0000256" key="2">
    <source>
        <dbReference type="ARBA" id="ARBA00022741"/>
    </source>
</evidence>
<accession>A0A840V406</accession>
<dbReference type="EC" id="2.7.9.3" evidence="8"/>
<evidence type="ECO:0000259" key="6">
    <source>
        <dbReference type="Pfam" id="PF00586"/>
    </source>
</evidence>
<evidence type="ECO:0000256" key="5">
    <source>
        <dbReference type="ARBA" id="ARBA00023266"/>
    </source>
</evidence>
<dbReference type="NCBIfam" id="TIGR00476">
    <property type="entry name" value="selD"/>
    <property type="match status" value="1"/>
</dbReference>
<protein>
    <submittedName>
        <fullName evidence="8">Selenide,water dikinase</fullName>
        <ecNumber evidence="8">2.7.9.3</ecNumber>
    </submittedName>
</protein>
<dbReference type="Gene3D" id="3.90.650.10">
    <property type="entry name" value="PurM-like C-terminal domain"/>
    <property type="match status" value="1"/>
</dbReference>
<dbReference type="InterPro" id="IPR004536">
    <property type="entry name" value="SPS/SelD"/>
</dbReference>
<dbReference type="InterPro" id="IPR036921">
    <property type="entry name" value="PurM-like_N_sf"/>
</dbReference>
<evidence type="ECO:0000256" key="3">
    <source>
        <dbReference type="ARBA" id="ARBA00022777"/>
    </source>
</evidence>
<dbReference type="Pfam" id="PF02769">
    <property type="entry name" value="AIRS_C"/>
    <property type="match status" value="1"/>
</dbReference>
<keyword evidence="5" id="KW-0711">Selenium</keyword>
<dbReference type="GO" id="GO:0004756">
    <property type="term" value="F:selenide, water dikinase activity"/>
    <property type="evidence" value="ECO:0007669"/>
    <property type="project" value="UniProtKB-EC"/>
</dbReference>
<dbReference type="EMBL" id="JACHEO010000013">
    <property type="protein sequence ID" value="MBB5348600.1"/>
    <property type="molecule type" value="Genomic_DNA"/>
</dbReference>
<dbReference type="SUPFAM" id="SSF56042">
    <property type="entry name" value="PurM C-terminal domain-like"/>
    <property type="match status" value="1"/>
</dbReference>
<dbReference type="InterPro" id="IPR010918">
    <property type="entry name" value="PurM-like_C_dom"/>
</dbReference>
<keyword evidence="4" id="KW-0067">ATP-binding</keyword>
<keyword evidence="9" id="KW-1185">Reference proteome</keyword>
<proteinExistence type="predicted"/>
<name>A0A840V406_9BACT</name>
<keyword evidence="3 8" id="KW-0418">Kinase</keyword>